<keyword evidence="3" id="KW-1185">Reference proteome</keyword>
<feature type="region of interest" description="Disordered" evidence="1">
    <location>
        <begin position="1"/>
        <end position="81"/>
    </location>
</feature>
<sequence>MGEGSAVRVSNDGVLREGEAHGAVAEGEAGDLDGGDVDRGGAGPEEEEEGDCEGDGDEDEEAGGEGAGGDDFAAASAGGGVGSAEWRREGVCWPRRREAGREFVHGRRWRDPHGLFFVSQSCIESRLREWRRVRPYVTLEVRVLVGNLADLRRLAEVRQNSGRMSGVRMSGLELVVRRTVGPSGGGPANCRAFKWWSGGTPVVVEEEQGGKSCLRSLP</sequence>
<dbReference type="EMBL" id="JANQDX010000018">
    <property type="protein sequence ID" value="KAL0905805.1"/>
    <property type="molecule type" value="Genomic_DNA"/>
</dbReference>
<dbReference type="AlphaFoldDB" id="A0ABD0U1G5"/>
<reference evidence="2 3" key="1">
    <citation type="journal article" date="2024" name="Plant Biotechnol. J.">
        <title>Dendrobium thyrsiflorum genome and its molecular insights into genes involved in important horticultural traits.</title>
        <authorList>
            <person name="Chen B."/>
            <person name="Wang J.Y."/>
            <person name="Zheng P.J."/>
            <person name="Li K.L."/>
            <person name="Liang Y.M."/>
            <person name="Chen X.F."/>
            <person name="Zhang C."/>
            <person name="Zhao X."/>
            <person name="He X."/>
            <person name="Zhang G.Q."/>
            <person name="Liu Z.J."/>
            <person name="Xu Q."/>
        </authorList>
    </citation>
    <scope>NUCLEOTIDE SEQUENCE [LARGE SCALE GENOMIC DNA]</scope>
    <source>
        <strain evidence="2">GZMU011</strain>
    </source>
</reference>
<gene>
    <name evidence="2" type="ORF">M5K25_024243</name>
</gene>
<protein>
    <submittedName>
        <fullName evidence="2">Uncharacterized protein</fullName>
    </submittedName>
</protein>
<proteinExistence type="predicted"/>
<evidence type="ECO:0000256" key="1">
    <source>
        <dbReference type="SAM" id="MobiDB-lite"/>
    </source>
</evidence>
<organism evidence="2 3">
    <name type="scientific">Dendrobium thyrsiflorum</name>
    <name type="common">Pinecone-like raceme dendrobium</name>
    <name type="synonym">Orchid</name>
    <dbReference type="NCBI Taxonomy" id="117978"/>
    <lineage>
        <taxon>Eukaryota</taxon>
        <taxon>Viridiplantae</taxon>
        <taxon>Streptophyta</taxon>
        <taxon>Embryophyta</taxon>
        <taxon>Tracheophyta</taxon>
        <taxon>Spermatophyta</taxon>
        <taxon>Magnoliopsida</taxon>
        <taxon>Liliopsida</taxon>
        <taxon>Asparagales</taxon>
        <taxon>Orchidaceae</taxon>
        <taxon>Epidendroideae</taxon>
        <taxon>Malaxideae</taxon>
        <taxon>Dendrobiinae</taxon>
        <taxon>Dendrobium</taxon>
    </lineage>
</organism>
<feature type="compositionally biased region" description="Acidic residues" evidence="1">
    <location>
        <begin position="44"/>
        <end position="63"/>
    </location>
</feature>
<name>A0ABD0U1G5_DENTH</name>
<dbReference type="Proteomes" id="UP001552299">
    <property type="component" value="Unassembled WGS sequence"/>
</dbReference>
<evidence type="ECO:0000313" key="2">
    <source>
        <dbReference type="EMBL" id="KAL0905805.1"/>
    </source>
</evidence>
<evidence type="ECO:0000313" key="3">
    <source>
        <dbReference type="Proteomes" id="UP001552299"/>
    </source>
</evidence>
<comment type="caution">
    <text evidence="2">The sequence shown here is derived from an EMBL/GenBank/DDBJ whole genome shotgun (WGS) entry which is preliminary data.</text>
</comment>
<accession>A0ABD0U1G5</accession>